<name>A0A330L1D2_9BACT</name>
<dbReference type="InParanoid" id="A0A330L1D2"/>
<protein>
    <submittedName>
        <fullName evidence="2">Uncharacterized protein</fullName>
    </submittedName>
</protein>
<keyword evidence="3" id="KW-1185">Reference proteome</keyword>
<dbReference type="EMBL" id="OUNR01000001">
    <property type="protein sequence ID" value="SPP63023.1"/>
    <property type="molecule type" value="Genomic_DNA"/>
</dbReference>
<dbReference type="AlphaFoldDB" id="A0A330L1D2"/>
<evidence type="ECO:0000313" key="3">
    <source>
        <dbReference type="Proteomes" id="UP000248168"/>
    </source>
</evidence>
<sequence>MDGGDGEVAGAGCEPPTNRLPAETGGKVEGLRSLPSPSPAKRLTSLIESGDDATRLLARCVRNQNKLR</sequence>
<organism evidence="2 3">
    <name type="scientific">Nitrospira lenta</name>
    <dbReference type="NCBI Taxonomy" id="1436998"/>
    <lineage>
        <taxon>Bacteria</taxon>
        <taxon>Pseudomonadati</taxon>
        <taxon>Nitrospirota</taxon>
        <taxon>Nitrospiria</taxon>
        <taxon>Nitrospirales</taxon>
        <taxon>Nitrospiraceae</taxon>
        <taxon>Nitrospira</taxon>
    </lineage>
</organism>
<dbReference type="Proteomes" id="UP000248168">
    <property type="component" value="Unassembled WGS sequence"/>
</dbReference>
<gene>
    <name evidence="2" type="ORF">NITLEN_10109</name>
</gene>
<feature type="region of interest" description="Disordered" evidence="1">
    <location>
        <begin position="1"/>
        <end position="49"/>
    </location>
</feature>
<evidence type="ECO:0000313" key="2">
    <source>
        <dbReference type="EMBL" id="SPP63023.1"/>
    </source>
</evidence>
<accession>A0A330L1D2</accession>
<evidence type="ECO:0000256" key="1">
    <source>
        <dbReference type="SAM" id="MobiDB-lite"/>
    </source>
</evidence>
<proteinExistence type="predicted"/>
<reference evidence="3" key="1">
    <citation type="submission" date="2018-04" db="EMBL/GenBank/DDBJ databases">
        <authorList>
            <person name="Lucker S."/>
            <person name="Sakoula D."/>
        </authorList>
    </citation>
    <scope>NUCLEOTIDE SEQUENCE [LARGE SCALE GENOMIC DNA]</scope>
</reference>